<evidence type="ECO:0000313" key="2">
    <source>
        <dbReference type="EMBL" id="ADD68853.1"/>
    </source>
</evidence>
<dbReference type="InterPro" id="IPR036388">
    <property type="entry name" value="WH-like_DNA-bd_sf"/>
</dbReference>
<dbReference type="SUPFAM" id="SSF51206">
    <property type="entry name" value="cAMP-binding domain-like"/>
    <property type="match status" value="1"/>
</dbReference>
<dbReference type="eggNOG" id="COG0664">
    <property type="taxonomic scope" value="Bacteria"/>
</dbReference>
<evidence type="ECO:0000313" key="3">
    <source>
        <dbReference type="Proteomes" id="UP000002012"/>
    </source>
</evidence>
<dbReference type="InParanoid" id="D4H262"/>
<dbReference type="KEGG" id="dap:Dacet_2090"/>
<dbReference type="InterPro" id="IPR018490">
    <property type="entry name" value="cNMP-bd_dom_sf"/>
</dbReference>
<dbReference type="InterPro" id="IPR014710">
    <property type="entry name" value="RmlC-like_jellyroll"/>
</dbReference>
<accession>D4H262</accession>
<reference evidence="2 3" key="1">
    <citation type="journal article" date="2010" name="Stand. Genomic Sci.">
        <title>Complete genome sequence of Denitrovibrio acetiphilus type strain (N2460).</title>
        <authorList>
            <person name="Kiss H."/>
            <person name="Lang E."/>
            <person name="Lapidus A."/>
            <person name="Copeland A."/>
            <person name="Nolan M."/>
            <person name="Glavina Del Rio T."/>
            <person name="Chen F."/>
            <person name="Lucas S."/>
            <person name="Tice H."/>
            <person name="Cheng J.F."/>
            <person name="Han C."/>
            <person name="Goodwin L."/>
            <person name="Pitluck S."/>
            <person name="Liolios K."/>
            <person name="Pati A."/>
            <person name="Ivanova N."/>
            <person name="Mavromatis K."/>
            <person name="Chen A."/>
            <person name="Palaniappan K."/>
            <person name="Land M."/>
            <person name="Hauser L."/>
            <person name="Chang Y.J."/>
            <person name="Jeffries C.D."/>
            <person name="Detter J.C."/>
            <person name="Brettin T."/>
            <person name="Spring S."/>
            <person name="Rohde M."/>
            <person name="Goker M."/>
            <person name="Woyke T."/>
            <person name="Bristow J."/>
            <person name="Eisen J.A."/>
            <person name="Markowitz V."/>
            <person name="Hugenholtz P."/>
            <person name="Kyrpides N.C."/>
            <person name="Klenk H.P."/>
        </authorList>
    </citation>
    <scope>NUCLEOTIDE SEQUENCE [LARGE SCALE GENOMIC DNA]</scope>
    <source>
        <strain evidence="3">DSM 12809 / NBRC 114555 / N2460</strain>
    </source>
</reference>
<dbReference type="CDD" id="cd00038">
    <property type="entry name" value="CAP_ED"/>
    <property type="match status" value="1"/>
</dbReference>
<name>D4H262_DENA2</name>
<dbReference type="InterPro" id="IPR000595">
    <property type="entry name" value="cNMP-bd_dom"/>
</dbReference>
<dbReference type="AlphaFoldDB" id="D4H262"/>
<dbReference type="Proteomes" id="UP000002012">
    <property type="component" value="Chromosome"/>
</dbReference>
<dbReference type="InterPro" id="IPR036390">
    <property type="entry name" value="WH_DNA-bd_sf"/>
</dbReference>
<evidence type="ECO:0000259" key="1">
    <source>
        <dbReference type="Pfam" id="PF00027"/>
    </source>
</evidence>
<dbReference type="Gene3D" id="2.60.120.10">
    <property type="entry name" value="Jelly Rolls"/>
    <property type="match status" value="1"/>
</dbReference>
<dbReference type="Pfam" id="PF00027">
    <property type="entry name" value="cNMP_binding"/>
    <property type="match status" value="1"/>
</dbReference>
<keyword evidence="3" id="KW-1185">Reference proteome</keyword>
<feature type="domain" description="Cyclic nucleotide-binding" evidence="1">
    <location>
        <begin position="30"/>
        <end position="118"/>
    </location>
</feature>
<gene>
    <name evidence="2" type="ordered locus">Dacet_2090</name>
</gene>
<organism evidence="2 3">
    <name type="scientific">Denitrovibrio acetiphilus (strain DSM 12809 / NBRC 114555 / N2460)</name>
    <dbReference type="NCBI Taxonomy" id="522772"/>
    <lineage>
        <taxon>Bacteria</taxon>
        <taxon>Pseudomonadati</taxon>
        <taxon>Deferribacterota</taxon>
        <taxon>Deferribacteres</taxon>
        <taxon>Deferribacterales</taxon>
        <taxon>Geovibrionaceae</taxon>
        <taxon>Denitrovibrio</taxon>
    </lineage>
</organism>
<dbReference type="STRING" id="522772.Dacet_2090"/>
<dbReference type="EMBL" id="CP001968">
    <property type="protein sequence ID" value="ADD68853.1"/>
    <property type="molecule type" value="Genomic_DNA"/>
</dbReference>
<proteinExistence type="predicted"/>
<dbReference type="PaxDb" id="522772-Dacet_2090"/>
<dbReference type="Gene3D" id="1.10.10.10">
    <property type="entry name" value="Winged helix-like DNA-binding domain superfamily/Winged helix DNA-binding domain"/>
    <property type="match status" value="1"/>
</dbReference>
<dbReference type="SUPFAM" id="SSF46785">
    <property type="entry name" value="Winged helix' DNA-binding domain"/>
    <property type="match status" value="1"/>
</dbReference>
<sequence>MRLRYHGVPWIRPAVDQTVKKFFMKYGKLRNYRKGEMIFKGKEFYPYLSLIVSGIVSKYCENILMQKTTKDKAISVIFHNSMIGDSFFLSDRTSNVSATAIRDCVFLEVPHETAWDYMFSNNDFNKKMIYSLMYDIESDLEGFANIVARTPKDRMFCFFKGLINRFEVGIENGWYRLPVDFTHSEIAQIIYTTPLTVNRLLLELKREGNYKKVKKVRFIRKNVLDNLYDWEDSDGNDSVFIDSKVYRIS</sequence>
<dbReference type="HOGENOM" id="CLU_1169172_0_0_0"/>
<protein>
    <submittedName>
        <fullName evidence="2">Putative transcriptional regulator, Crp/Fnr family</fullName>
    </submittedName>
</protein>